<keyword evidence="14" id="KW-0464">Manganese</keyword>
<dbReference type="GO" id="GO:0000139">
    <property type="term" value="C:Golgi membrane"/>
    <property type="evidence" value="ECO:0007669"/>
    <property type="project" value="UniProtKB-SubCell"/>
</dbReference>
<sequence length="511" mass="59861">MEPDNSSPQLDYTRLLFNKRSKPHNKLINNNNNTNTSTSTTNNSETLEAIELLKSLLSTQFENEIMQTCDKYMELFQRAGSNIESNQGEAVSQILLNSVIQSMLKSTRNTISRRYSKFKPATNTQGSKIRTLKVVRRKPRTLENRRMDWYKQIRSITTSHTEAREESSNMETNYKPVEMENEIITVLEMKNYRFSHILSLTIVVLFIQLLFNFYNVYMTDENKKCPSTQIRNWVMSLDNPYTVFILILSAGENVERRKAIRETWLNEHKKLANVDYKFVIGNNNEQKLQEQVEKELELFQDIILLRNILESYKMLTAKVVESFKWVNKNIRTDFVLKCDDDSFVLVDHLLETIKEEALPHSRLYWGYFYGRASVKRSGKWAEHEWNICDKYLPFAFGGGYILSSDLVHYIVANSNYLKQYNNEDITIGAWLSTLAITRKHDNRFNTESESRGCTDNYIITHKETPNSMREKYKLYLLTGNICSEEFNTVPGYIYNWNVLPSLCCNRLEGLD</sequence>
<dbReference type="FunFam" id="3.90.550.50:FF:000018">
    <property type="entry name" value="Hexosyltransferase"/>
    <property type="match status" value="1"/>
</dbReference>
<accession>A0AAV7JVV2</accession>
<protein>
    <recommendedName>
        <fullName evidence="15">galactosylxylosylprotein 3-beta-galactosyltransferase</fullName>
        <ecNumber evidence="15">2.4.1.134</ecNumber>
    </recommendedName>
</protein>
<evidence type="ECO:0000256" key="10">
    <source>
        <dbReference type="ARBA" id="ARBA00022989"/>
    </source>
</evidence>
<dbReference type="GO" id="GO:0006493">
    <property type="term" value="P:protein O-linked glycosylation"/>
    <property type="evidence" value="ECO:0007669"/>
    <property type="project" value="TreeGrafter"/>
</dbReference>
<keyword evidence="12 17" id="KW-0472">Membrane</keyword>
<evidence type="ECO:0000313" key="20">
    <source>
        <dbReference type="Proteomes" id="UP001165289"/>
    </source>
</evidence>
<comment type="caution">
    <text evidence="19">The sequence shown here is derived from an EMBL/GenBank/DDBJ whole genome shotgun (WGS) entry which is preliminary data.</text>
</comment>
<evidence type="ECO:0000256" key="2">
    <source>
        <dbReference type="ARBA" id="ARBA00004323"/>
    </source>
</evidence>
<dbReference type="InterPro" id="IPR041384">
    <property type="entry name" value="DNTTIP1_dimer"/>
</dbReference>
<name>A0AAV7JVV2_9METZ</name>
<evidence type="ECO:0000256" key="4">
    <source>
        <dbReference type="ARBA" id="ARBA00005093"/>
    </source>
</evidence>
<proteinExistence type="inferred from homology"/>
<evidence type="ECO:0000256" key="12">
    <source>
        <dbReference type="ARBA" id="ARBA00023136"/>
    </source>
</evidence>
<evidence type="ECO:0000256" key="7">
    <source>
        <dbReference type="ARBA" id="ARBA00022679"/>
    </source>
</evidence>
<evidence type="ECO:0000256" key="1">
    <source>
        <dbReference type="ARBA" id="ARBA00001936"/>
    </source>
</evidence>
<evidence type="ECO:0000256" key="9">
    <source>
        <dbReference type="ARBA" id="ARBA00022968"/>
    </source>
</evidence>
<dbReference type="InterPro" id="IPR002659">
    <property type="entry name" value="Glyco_trans_31"/>
</dbReference>
<comment type="subcellular location">
    <subcellularLocation>
        <location evidence="2">Golgi apparatus membrane</location>
        <topology evidence="2">Single-pass type II membrane protein</topology>
    </subcellularLocation>
</comment>
<feature type="transmembrane region" description="Helical" evidence="17">
    <location>
        <begin position="197"/>
        <end position="217"/>
    </location>
</feature>
<keyword evidence="10 17" id="KW-1133">Transmembrane helix</keyword>
<dbReference type="Gene3D" id="3.90.550.50">
    <property type="match status" value="1"/>
</dbReference>
<evidence type="ECO:0000256" key="16">
    <source>
        <dbReference type="SAM" id="MobiDB-lite"/>
    </source>
</evidence>
<keyword evidence="8 17" id="KW-0812">Transmembrane</keyword>
<keyword evidence="7" id="KW-0808">Transferase</keyword>
<evidence type="ECO:0000313" key="19">
    <source>
        <dbReference type="EMBL" id="KAI6652570.1"/>
    </source>
</evidence>
<dbReference type="Pfam" id="PF01762">
    <property type="entry name" value="Galactosyl_T"/>
    <property type="match status" value="1"/>
</dbReference>
<keyword evidence="11" id="KW-0333">Golgi apparatus</keyword>
<feature type="compositionally biased region" description="Low complexity" evidence="16">
    <location>
        <begin position="29"/>
        <end position="43"/>
    </location>
</feature>
<comment type="cofactor">
    <cofactor evidence="1">
        <name>Mn(2+)</name>
        <dbReference type="ChEBI" id="CHEBI:29035"/>
    </cofactor>
</comment>
<keyword evidence="9" id="KW-0735">Signal-anchor</keyword>
<keyword evidence="6" id="KW-0328">Glycosyltransferase</keyword>
<dbReference type="GO" id="GO:0006024">
    <property type="term" value="P:glycosaminoglycan biosynthetic process"/>
    <property type="evidence" value="ECO:0007669"/>
    <property type="project" value="UniProtKB-ARBA"/>
</dbReference>
<evidence type="ECO:0000259" key="18">
    <source>
        <dbReference type="Pfam" id="PF18192"/>
    </source>
</evidence>
<evidence type="ECO:0000256" key="11">
    <source>
        <dbReference type="ARBA" id="ARBA00023034"/>
    </source>
</evidence>
<dbReference type="Pfam" id="PF18192">
    <property type="entry name" value="DNTTIP1_dimer"/>
    <property type="match status" value="1"/>
</dbReference>
<dbReference type="EMBL" id="JAKMXF010000298">
    <property type="protein sequence ID" value="KAI6652570.1"/>
    <property type="molecule type" value="Genomic_DNA"/>
</dbReference>
<feature type="domain" description="DNTTIP1 dimerisation" evidence="18">
    <location>
        <begin position="49"/>
        <end position="109"/>
    </location>
</feature>
<comment type="pathway">
    <text evidence="3">Glycan metabolism; chondroitin sulfate biosynthesis.</text>
</comment>
<dbReference type="EC" id="2.4.1.134" evidence="15"/>
<keyword evidence="13" id="KW-0325">Glycoprotein</keyword>
<dbReference type="GO" id="GO:0047220">
    <property type="term" value="F:galactosylxylosylprotein 3-beta-galactosyltransferase activity"/>
    <property type="evidence" value="ECO:0007669"/>
    <property type="project" value="UniProtKB-EC"/>
</dbReference>
<gene>
    <name evidence="19" type="ORF">LOD99_4355</name>
</gene>
<feature type="region of interest" description="Disordered" evidence="16">
    <location>
        <begin position="21"/>
        <end position="43"/>
    </location>
</feature>
<organism evidence="19 20">
    <name type="scientific">Oopsacas minuta</name>
    <dbReference type="NCBI Taxonomy" id="111878"/>
    <lineage>
        <taxon>Eukaryota</taxon>
        <taxon>Metazoa</taxon>
        <taxon>Porifera</taxon>
        <taxon>Hexactinellida</taxon>
        <taxon>Hexasterophora</taxon>
        <taxon>Lyssacinosida</taxon>
        <taxon>Leucopsacidae</taxon>
        <taxon>Oopsacas</taxon>
    </lineage>
</organism>
<evidence type="ECO:0000256" key="3">
    <source>
        <dbReference type="ARBA" id="ARBA00004840"/>
    </source>
</evidence>
<evidence type="ECO:0000256" key="15">
    <source>
        <dbReference type="ARBA" id="ARBA00066517"/>
    </source>
</evidence>
<evidence type="ECO:0000256" key="5">
    <source>
        <dbReference type="ARBA" id="ARBA00008661"/>
    </source>
</evidence>
<dbReference type="Proteomes" id="UP001165289">
    <property type="component" value="Unassembled WGS sequence"/>
</dbReference>
<dbReference type="PANTHER" id="PTHR11214:SF3">
    <property type="entry name" value="BETA-1,3-GALACTOSYLTRANSFERASE 6"/>
    <property type="match status" value="1"/>
</dbReference>
<reference evidence="19 20" key="1">
    <citation type="journal article" date="2023" name="BMC Biol.">
        <title>The compact genome of the sponge Oopsacas minuta (Hexactinellida) is lacking key metazoan core genes.</title>
        <authorList>
            <person name="Santini S."/>
            <person name="Schenkelaars Q."/>
            <person name="Jourda C."/>
            <person name="Duchesne M."/>
            <person name="Belahbib H."/>
            <person name="Rocher C."/>
            <person name="Selva M."/>
            <person name="Riesgo A."/>
            <person name="Vervoort M."/>
            <person name="Leys S.P."/>
            <person name="Kodjabachian L."/>
            <person name="Le Bivic A."/>
            <person name="Borchiellini C."/>
            <person name="Claverie J.M."/>
            <person name="Renard E."/>
        </authorList>
    </citation>
    <scope>NUCLEOTIDE SEQUENCE [LARGE SCALE GENOMIC DNA]</scope>
    <source>
        <strain evidence="19">SPO-2</strain>
    </source>
</reference>
<dbReference type="PANTHER" id="PTHR11214">
    <property type="entry name" value="BETA-1,3-N-ACETYLGLUCOSAMINYLTRANSFERASE"/>
    <property type="match status" value="1"/>
</dbReference>
<evidence type="ECO:0000256" key="13">
    <source>
        <dbReference type="ARBA" id="ARBA00023180"/>
    </source>
</evidence>
<evidence type="ECO:0000256" key="6">
    <source>
        <dbReference type="ARBA" id="ARBA00022676"/>
    </source>
</evidence>
<evidence type="ECO:0000256" key="17">
    <source>
        <dbReference type="SAM" id="Phobius"/>
    </source>
</evidence>
<evidence type="ECO:0000256" key="8">
    <source>
        <dbReference type="ARBA" id="ARBA00022692"/>
    </source>
</evidence>
<dbReference type="AlphaFoldDB" id="A0AAV7JVV2"/>
<evidence type="ECO:0000256" key="14">
    <source>
        <dbReference type="ARBA" id="ARBA00023211"/>
    </source>
</evidence>
<comment type="pathway">
    <text evidence="4">Glycan metabolism; heparan sulfate biosynthesis.</text>
</comment>
<keyword evidence="20" id="KW-1185">Reference proteome</keyword>
<comment type="similarity">
    <text evidence="5">Belongs to the glycosyltransferase 31 family.</text>
</comment>